<evidence type="ECO:0000256" key="1">
    <source>
        <dbReference type="SAM" id="MobiDB-lite"/>
    </source>
</evidence>
<organism evidence="2 3">
    <name type="scientific">Caulobacter segnis</name>
    <dbReference type="NCBI Taxonomy" id="88688"/>
    <lineage>
        <taxon>Bacteria</taxon>
        <taxon>Pseudomonadati</taxon>
        <taxon>Pseudomonadota</taxon>
        <taxon>Alphaproteobacteria</taxon>
        <taxon>Caulobacterales</taxon>
        <taxon>Caulobacteraceae</taxon>
        <taxon>Caulobacter</taxon>
    </lineage>
</organism>
<sequence>MNENRDNQGLQQQPNDAQRQQAGQQNQQGETRQPQQQPSNPQQAQPGQQNQQADRRQGEGVEGTDQEGLNDGGVTGGNGDIRPDRTGDGGAER</sequence>
<keyword evidence="3" id="KW-1185">Reference proteome</keyword>
<gene>
    <name evidence="2" type="ORF">MZV50_10415</name>
</gene>
<proteinExistence type="predicted"/>
<feature type="compositionally biased region" description="Low complexity" evidence="1">
    <location>
        <begin position="11"/>
        <end position="52"/>
    </location>
</feature>
<accession>A0ABY4ZZF6</accession>
<name>A0ABY4ZZF6_9CAUL</name>
<dbReference type="Proteomes" id="UP001057520">
    <property type="component" value="Chromosome"/>
</dbReference>
<feature type="compositionally biased region" description="Basic and acidic residues" evidence="1">
    <location>
        <begin position="81"/>
        <end position="93"/>
    </location>
</feature>
<feature type="compositionally biased region" description="Gly residues" evidence="1">
    <location>
        <begin position="70"/>
        <end position="79"/>
    </location>
</feature>
<evidence type="ECO:0000313" key="3">
    <source>
        <dbReference type="Proteomes" id="UP001057520"/>
    </source>
</evidence>
<evidence type="ECO:0000313" key="2">
    <source>
        <dbReference type="EMBL" id="USQ97918.1"/>
    </source>
</evidence>
<feature type="region of interest" description="Disordered" evidence="1">
    <location>
        <begin position="1"/>
        <end position="93"/>
    </location>
</feature>
<dbReference type="EMBL" id="CP096040">
    <property type="protein sequence ID" value="USQ97918.1"/>
    <property type="molecule type" value="Genomic_DNA"/>
</dbReference>
<protein>
    <submittedName>
        <fullName evidence="2">Uncharacterized protein</fullName>
    </submittedName>
</protein>
<reference evidence="2 3" key="1">
    <citation type="submission" date="2022-04" db="EMBL/GenBank/DDBJ databases">
        <title>Genome sequence of soybean root-associated Caulobacter segnis RL271.</title>
        <authorList>
            <person name="Longley R."/>
            <person name="Bonito G."/>
            <person name="Trigodet F."/>
            <person name="Crosson S."/>
            <person name="Fiebig A."/>
        </authorList>
    </citation>
    <scope>NUCLEOTIDE SEQUENCE [LARGE SCALE GENOMIC DNA]</scope>
    <source>
        <strain evidence="2 3">RL271</strain>
    </source>
</reference>